<protein>
    <recommendedName>
        <fullName evidence="4">SMP domain-containing protein</fullName>
    </recommendedName>
</protein>
<evidence type="ECO:0000256" key="1">
    <source>
        <dbReference type="SAM" id="MobiDB-lite"/>
    </source>
</evidence>
<sequence length="99" mass="9938">MSSGRIFNVDEPKGAEQARFETTAASAQAEAPNSSISRTVEKNAEAVGFAAQDAADAAKTFGKESTGVAAKSAPLESGAETIESPYSPSGTNVGANASL</sequence>
<organism evidence="2 3">
    <name type="scientific">Marasmiellus scandens</name>
    <dbReference type="NCBI Taxonomy" id="2682957"/>
    <lineage>
        <taxon>Eukaryota</taxon>
        <taxon>Fungi</taxon>
        <taxon>Dikarya</taxon>
        <taxon>Basidiomycota</taxon>
        <taxon>Agaricomycotina</taxon>
        <taxon>Agaricomycetes</taxon>
        <taxon>Agaricomycetidae</taxon>
        <taxon>Agaricales</taxon>
        <taxon>Marasmiineae</taxon>
        <taxon>Omphalotaceae</taxon>
        <taxon>Marasmiellus</taxon>
    </lineage>
</organism>
<feature type="compositionally biased region" description="Polar residues" evidence="1">
    <location>
        <begin position="84"/>
        <end position="99"/>
    </location>
</feature>
<keyword evidence="3" id="KW-1185">Reference proteome</keyword>
<reference evidence="2 3" key="1">
    <citation type="submission" date="2024-01" db="EMBL/GenBank/DDBJ databases">
        <title>A draft genome for the cacao thread blight pathogen Marasmiellus scandens.</title>
        <authorList>
            <person name="Baruah I.K."/>
            <person name="Leung J."/>
            <person name="Bukari Y."/>
            <person name="Amoako-Attah I."/>
            <person name="Meinhardt L.W."/>
            <person name="Bailey B.A."/>
            <person name="Cohen S.P."/>
        </authorList>
    </citation>
    <scope>NUCLEOTIDE SEQUENCE [LARGE SCALE GENOMIC DNA]</scope>
    <source>
        <strain evidence="2 3">GH-19</strain>
    </source>
</reference>
<proteinExistence type="predicted"/>
<comment type="caution">
    <text evidence="2">The sequence shown here is derived from an EMBL/GenBank/DDBJ whole genome shotgun (WGS) entry which is preliminary data.</text>
</comment>
<gene>
    <name evidence="2" type="ORF">VKT23_005344</name>
</gene>
<name>A0ABR1JQJ6_9AGAR</name>
<feature type="compositionally biased region" description="Polar residues" evidence="1">
    <location>
        <begin position="23"/>
        <end position="36"/>
    </location>
</feature>
<feature type="region of interest" description="Disordered" evidence="1">
    <location>
        <begin position="1"/>
        <end position="36"/>
    </location>
</feature>
<dbReference type="EMBL" id="JBANRG010000006">
    <property type="protein sequence ID" value="KAK7465366.1"/>
    <property type="molecule type" value="Genomic_DNA"/>
</dbReference>
<feature type="compositionally biased region" description="Basic and acidic residues" evidence="1">
    <location>
        <begin position="8"/>
        <end position="19"/>
    </location>
</feature>
<dbReference type="Proteomes" id="UP001498398">
    <property type="component" value="Unassembled WGS sequence"/>
</dbReference>
<feature type="region of interest" description="Disordered" evidence="1">
    <location>
        <begin position="63"/>
        <end position="99"/>
    </location>
</feature>
<evidence type="ECO:0000313" key="3">
    <source>
        <dbReference type="Proteomes" id="UP001498398"/>
    </source>
</evidence>
<evidence type="ECO:0000313" key="2">
    <source>
        <dbReference type="EMBL" id="KAK7465366.1"/>
    </source>
</evidence>
<evidence type="ECO:0008006" key="4">
    <source>
        <dbReference type="Google" id="ProtNLM"/>
    </source>
</evidence>
<accession>A0ABR1JQJ6</accession>